<dbReference type="NCBIfam" id="TIGR00786">
    <property type="entry name" value="dctM"/>
    <property type="match status" value="1"/>
</dbReference>
<dbReference type="EMBL" id="FRCB01000002">
    <property type="protein sequence ID" value="SHL61910.1"/>
    <property type="molecule type" value="Genomic_DNA"/>
</dbReference>
<protein>
    <recommendedName>
        <fullName evidence="7">TRAP transporter large permease protein</fullName>
    </recommendedName>
</protein>
<feature type="transmembrane region" description="Helical" evidence="7">
    <location>
        <begin position="272"/>
        <end position="293"/>
    </location>
</feature>
<evidence type="ECO:0000256" key="5">
    <source>
        <dbReference type="ARBA" id="ARBA00022989"/>
    </source>
</evidence>
<feature type="transmembrane region" description="Helical" evidence="7">
    <location>
        <begin position="134"/>
        <end position="161"/>
    </location>
</feature>
<feature type="transmembrane region" description="Helical" evidence="7">
    <location>
        <begin position="240"/>
        <end position="260"/>
    </location>
</feature>
<dbReference type="Proteomes" id="UP000322545">
    <property type="component" value="Unassembled WGS sequence"/>
</dbReference>
<keyword evidence="2" id="KW-1003">Cell membrane</keyword>
<keyword evidence="10" id="KW-1185">Reference proteome</keyword>
<dbReference type="PANTHER" id="PTHR33362">
    <property type="entry name" value="SIALIC ACID TRAP TRANSPORTER PERMEASE PROTEIN SIAT-RELATED"/>
    <property type="match status" value="1"/>
</dbReference>
<feature type="transmembrane region" description="Helical" evidence="7">
    <location>
        <begin position="396"/>
        <end position="420"/>
    </location>
</feature>
<dbReference type="PIRSF" id="PIRSF006066">
    <property type="entry name" value="HI0050"/>
    <property type="match status" value="1"/>
</dbReference>
<comment type="function">
    <text evidence="7">Part of the tripartite ATP-independent periplasmic (TRAP) transport system.</text>
</comment>
<comment type="caution">
    <text evidence="7">Lacks conserved residue(s) required for the propagation of feature annotation.</text>
</comment>
<evidence type="ECO:0000256" key="7">
    <source>
        <dbReference type="RuleBase" id="RU369079"/>
    </source>
</evidence>
<keyword evidence="5 7" id="KW-1133">Transmembrane helix</keyword>
<accession>A0A1M7C3V7</accession>
<feature type="transmembrane region" description="Helical" evidence="7">
    <location>
        <begin position="355"/>
        <end position="376"/>
    </location>
</feature>
<dbReference type="Pfam" id="PF06808">
    <property type="entry name" value="DctM"/>
    <property type="match status" value="1"/>
</dbReference>
<feature type="transmembrane region" description="Helical" evidence="7">
    <location>
        <begin position="167"/>
        <end position="191"/>
    </location>
</feature>
<gene>
    <name evidence="9" type="ORF">SAMN05443432_10222</name>
</gene>
<evidence type="ECO:0000259" key="8">
    <source>
        <dbReference type="Pfam" id="PF06808"/>
    </source>
</evidence>
<comment type="similarity">
    <text evidence="7">Belongs to the TRAP transporter large permease family.</text>
</comment>
<feature type="transmembrane region" description="Helical" evidence="7">
    <location>
        <begin position="212"/>
        <end position="234"/>
    </location>
</feature>
<reference evidence="9 10" key="1">
    <citation type="submission" date="2016-11" db="EMBL/GenBank/DDBJ databases">
        <authorList>
            <person name="Varghese N."/>
            <person name="Submissions S."/>
        </authorList>
    </citation>
    <scope>NUCLEOTIDE SEQUENCE [LARGE SCALE GENOMIC DNA]</scope>
    <source>
        <strain evidence="9 10">DSM 28249</strain>
    </source>
</reference>
<evidence type="ECO:0000256" key="1">
    <source>
        <dbReference type="ARBA" id="ARBA00004429"/>
    </source>
</evidence>
<dbReference type="InterPro" id="IPR004681">
    <property type="entry name" value="TRAP_DctM"/>
</dbReference>
<feature type="transmembrane region" description="Helical" evidence="7">
    <location>
        <begin position="47"/>
        <end position="65"/>
    </location>
</feature>
<evidence type="ECO:0000256" key="6">
    <source>
        <dbReference type="ARBA" id="ARBA00023136"/>
    </source>
</evidence>
<feature type="transmembrane region" description="Helical" evidence="7">
    <location>
        <begin position="313"/>
        <end position="343"/>
    </location>
</feature>
<name>A0A1M7C3V7_9RHOB</name>
<evidence type="ECO:0000256" key="3">
    <source>
        <dbReference type="ARBA" id="ARBA00022519"/>
    </source>
</evidence>
<dbReference type="InterPro" id="IPR010656">
    <property type="entry name" value="DctM"/>
</dbReference>
<proteinExistence type="inferred from homology"/>
<comment type="subunit">
    <text evidence="7">The complex comprises the extracytoplasmic solute receptor protein and the two transmembrane proteins.</text>
</comment>
<dbReference type="PANTHER" id="PTHR33362:SF5">
    <property type="entry name" value="C4-DICARBOXYLATE TRAP TRANSPORTER LARGE PERMEASE PROTEIN DCTM"/>
    <property type="match status" value="1"/>
</dbReference>
<sequence length="424" mass="44680">MTILFILGSLFLLLLLGVPVAFALGGIGLGMLLAGGFSPLMAPQAILATLDGFILLAVPLFLLMSNVLLKGGVGRDLFTAVQAWVGHWPGGLAVATILSCGLFAAISGSSVATAATIGTVAIPEMIKRGYEKRFVYGLLAAGGTLGILIPPSIPMIVYGFVTEQSVIALFLAGIGPGIVLVTLFVIFAMLHARFTSSYVPMEKATWAERWEASFRALPSVALAALVVVGLYSGAFTPTEAAAIGFAAALAITAFWLRTLTWEALWSAIRESAITTAAILLIVAGAKVFGKAIALYRIPQEISGFIASAIDGPIMFLLVVCCVLLLMGLVFEALSMILIMTPVLLPAAMGLGFDPIWFGIFMVIMVECALVTPPVGLNLYVIQSVARATLADVSRGVLPFLLLMLLTVVILYLVPGLALYIPFQW</sequence>
<keyword evidence="3 7" id="KW-0997">Cell inner membrane</keyword>
<evidence type="ECO:0000313" key="10">
    <source>
        <dbReference type="Proteomes" id="UP000322545"/>
    </source>
</evidence>
<dbReference type="GO" id="GO:0022857">
    <property type="term" value="F:transmembrane transporter activity"/>
    <property type="evidence" value="ECO:0007669"/>
    <property type="project" value="UniProtKB-UniRule"/>
</dbReference>
<evidence type="ECO:0000256" key="2">
    <source>
        <dbReference type="ARBA" id="ARBA00022475"/>
    </source>
</evidence>
<organism evidence="9 10">
    <name type="scientific">Roseovarius litoreus</name>
    <dbReference type="NCBI Taxonomy" id="1155722"/>
    <lineage>
        <taxon>Bacteria</taxon>
        <taxon>Pseudomonadati</taxon>
        <taxon>Pseudomonadota</taxon>
        <taxon>Alphaproteobacteria</taxon>
        <taxon>Rhodobacterales</taxon>
        <taxon>Roseobacteraceae</taxon>
        <taxon>Roseovarius</taxon>
    </lineage>
</organism>
<keyword evidence="6 7" id="KW-0472">Membrane</keyword>
<comment type="subcellular location">
    <subcellularLocation>
        <location evidence="1 7">Cell inner membrane</location>
        <topology evidence="1 7">Multi-pass membrane protein</topology>
    </subcellularLocation>
</comment>
<evidence type="ECO:0000313" key="9">
    <source>
        <dbReference type="EMBL" id="SHL61910.1"/>
    </source>
</evidence>
<evidence type="ECO:0000256" key="4">
    <source>
        <dbReference type="ARBA" id="ARBA00022692"/>
    </source>
</evidence>
<dbReference type="GO" id="GO:0005886">
    <property type="term" value="C:plasma membrane"/>
    <property type="evidence" value="ECO:0007669"/>
    <property type="project" value="UniProtKB-SubCell"/>
</dbReference>
<keyword evidence="4 7" id="KW-0812">Transmembrane</keyword>
<feature type="domain" description="TRAP C4-dicarboxylate transport system permease DctM subunit" evidence="8">
    <location>
        <begin position="7"/>
        <end position="415"/>
    </location>
</feature>
<keyword evidence="7" id="KW-0813">Transport</keyword>
<dbReference type="AlphaFoldDB" id="A0A1M7C3V7"/>
<dbReference type="RefSeq" id="WP_149778417.1">
    <property type="nucleotide sequence ID" value="NZ_FRCB01000002.1"/>
</dbReference>